<accession>A0A517YCD4</accession>
<dbReference type="InterPro" id="IPR002168">
    <property type="entry name" value="Lipase_GDXG_HIS_AS"/>
</dbReference>
<dbReference type="PANTHER" id="PTHR48081">
    <property type="entry name" value="AB HYDROLASE SUPERFAMILY PROTEIN C4A8.06C"/>
    <property type="match status" value="1"/>
</dbReference>
<dbReference type="AlphaFoldDB" id="A0A517YCD4"/>
<dbReference type="Proteomes" id="UP000315017">
    <property type="component" value="Chromosome"/>
</dbReference>
<organism evidence="6 7">
    <name type="scientific">Anatilimnocola aggregata</name>
    <dbReference type="NCBI Taxonomy" id="2528021"/>
    <lineage>
        <taxon>Bacteria</taxon>
        <taxon>Pseudomonadati</taxon>
        <taxon>Planctomycetota</taxon>
        <taxon>Planctomycetia</taxon>
        <taxon>Pirellulales</taxon>
        <taxon>Pirellulaceae</taxon>
        <taxon>Anatilimnocola</taxon>
    </lineage>
</organism>
<dbReference type="InterPro" id="IPR049492">
    <property type="entry name" value="BD-FAE-like_dom"/>
</dbReference>
<name>A0A517YCD4_9BACT</name>
<dbReference type="GO" id="GO:0006508">
    <property type="term" value="P:proteolysis"/>
    <property type="evidence" value="ECO:0007669"/>
    <property type="project" value="InterPro"/>
</dbReference>
<dbReference type="GO" id="GO:0106435">
    <property type="term" value="F:carboxylesterase activity"/>
    <property type="evidence" value="ECO:0007669"/>
    <property type="project" value="UniProtKB-EC"/>
</dbReference>
<dbReference type="Pfam" id="PF20434">
    <property type="entry name" value="BD-FAE"/>
    <property type="match status" value="1"/>
</dbReference>
<comment type="similarity">
    <text evidence="1">Belongs to the 'GDXG' lipolytic enzyme family.</text>
</comment>
<gene>
    <name evidence="6" type="primary">nlhH_8</name>
    <name evidence="6" type="ORF">ETAA8_29720</name>
</gene>
<dbReference type="Gene3D" id="3.40.50.1820">
    <property type="entry name" value="alpha/beta hydrolase"/>
    <property type="match status" value="1"/>
</dbReference>
<dbReference type="OrthoDB" id="265201at2"/>
<protein>
    <submittedName>
        <fullName evidence="6">Carboxylesterase NlhH</fullName>
        <ecNumber evidence="6">3.1.1.1</ecNumber>
    </submittedName>
</protein>
<dbReference type="SUPFAM" id="SSF53474">
    <property type="entry name" value="alpha/beta-Hydrolases"/>
    <property type="match status" value="1"/>
</dbReference>
<dbReference type="RefSeq" id="WP_145089240.1">
    <property type="nucleotide sequence ID" value="NZ_CP036274.1"/>
</dbReference>
<feature type="chain" id="PRO_5022097568" evidence="3">
    <location>
        <begin position="22"/>
        <end position="276"/>
    </location>
</feature>
<evidence type="ECO:0000256" key="2">
    <source>
        <dbReference type="ARBA" id="ARBA00022801"/>
    </source>
</evidence>
<reference evidence="6 7" key="1">
    <citation type="submission" date="2019-02" db="EMBL/GenBank/DDBJ databases">
        <title>Deep-cultivation of Planctomycetes and their phenomic and genomic characterization uncovers novel biology.</title>
        <authorList>
            <person name="Wiegand S."/>
            <person name="Jogler M."/>
            <person name="Boedeker C."/>
            <person name="Pinto D."/>
            <person name="Vollmers J."/>
            <person name="Rivas-Marin E."/>
            <person name="Kohn T."/>
            <person name="Peeters S.H."/>
            <person name="Heuer A."/>
            <person name="Rast P."/>
            <person name="Oberbeckmann S."/>
            <person name="Bunk B."/>
            <person name="Jeske O."/>
            <person name="Meyerdierks A."/>
            <person name="Storesund J.E."/>
            <person name="Kallscheuer N."/>
            <person name="Luecker S."/>
            <person name="Lage O.M."/>
            <person name="Pohl T."/>
            <person name="Merkel B.J."/>
            <person name="Hornburger P."/>
            <person name="Mueller R.-W."/>
            <person name="Bruemmer F."/>
            <person name="Labrenz M."/>
            <person name="Spormann A.M."/>
            <person name="Op den Camp H."/>
            <person name="Overmann J."/>
            <person name="Amann R."/>
            <person name="Jetten M.S.M."/>
            <person name="Mascher T."/>
            <person name="Medema M.H."/>
            <person name="Devos D.P."/>
            <person name="Kaster A.-K."/>
            <person name="Ovreas L."/>
            <person name="Rohde M."/>
            <person name="Galperin M.Y."/>
            <person name="Jogler C."/>
        </authorList>
    </citation>
    <scope>NUCLEOTIDE SEQUENCE [LARGE SCALE GENOMIC DNA]</scope>
    <source>
        <strain evidence="6 7">ETA_A8</strain>
    </source>
</reference>
<dbReference type="KEGG" id="aagg:ETAA8_29720"/>
<keyword evidence="2 6" id="KW-0378">Hydrolase</keyword>
<evidence type="ECO:0000256" key="3">
    <source>
        <dbReference type="SAM" id="SignalP"/>
    </source>
</evidence>
<keyword evidence="7" id="KW-1185">Reference proteome</keyword>
<feature type="domain" description="BD-FAE-like" evidence="5">
    <location>
        <begin position="48"/>
        <end position="190"/>
    </location>
</feature>
<evidence type="ECO:0000259" key="4">
    <source>
        <dbReference type="Pfam" id="PF00326"/>
    </source>
</evidence>
<feature type="domain" description="Peptidase S9 prolyl oligopeptidase catalytic" evidence="4">
    <location>
        <begin position="203"/>
        <end position="274"/>
    </location>
</feature>
<keyword evidence="3" id="KW-0732">Signal</keyword>
<dbReference type="Pfam" id="PF00326">
    <property type="entry name" value="Peptidase_S9"/>
    <property type="match status" value="1"/>
</dbReference>
<dbReference type="EMBL" id="CP036274">
    <property type="protein sequence ID" value="QDU27881.1"/>
    <property type="molecule type" value="Genomic_DNA"/>
</dbReference>
<evidence type="ECO:0000259" key="5">
    <source>
        <dbReference type="Pfam" id="PF20434"/>
    </source>
</evidence>
<evidence type="ECO:0000256" key="1">
    <source>
        <dbReference type="ARBA" id="ARBA00010515"/>
    </source>
</evidence>
<evidence type="ECO:0000313" key="6">
    <source>
        <dbReference type="EMBL" id="QDU27881.1"/>
    </source>
</evidence>
<feature type="signal peptide" evidence="3">
    <location>
        <begin position="1"/>
        <end position="21"/>
    </location>
</feature>
<dbReference type="InterPro" id="IPR029058">
    <property type="entry name" value="AB_hydrolase_fold"/>
</dbReference>
<sequence precursor="true">MRTLFLSLLSGLATFALVSVASSVSSAQSPQVEKDIPYLGKDRQETGDLYLPAERKPGTKSPAVLIIHGGGWTGGSKRAGREQNIGKTLTEHGMVGFSIDYKLGERGNAMGAWPQNLHDCKTAVRWLRVNAEKYGIDPDRIGVIGGSAGGHLSSLIAVTQEKDGLDPKAPWGDVSTQVRCVVDLYGPIAVRGDQDGATAITKYLDKNDPPFLIMHGTKDTTVPVATSEKLSEAVKAAGIEQELVIIEGAPHTFHLQPKQQDLRPTVMAFFKKHLLK</sequence>
<proteinExistence type="inferred from homology"/>
<dbReference type="InterPro" id="IPR001375">
    <property type="entry name" value="Peptidase_S9_cat"/>
</dbReference>
<dbReference type="PROSITE" id="PS01173">
    <property type="entry name" value="LIPASE_GDXG_HIS"/>
    <property type="match status" value="1"/>
</dbReference>
<dbReference type="GO" id="GO:0008236">
    <property type="term" value="F:serine-type peptidase activity"/>
    <property type="evidence" value="ECO:0007669"/>
    <property type="project" value="InterPro"/>
</dbReference>
<dbReference type="EC" id="3.1.1.1" evidence="6"/>
<evidence type="ECO:0000313" key="7">
    <source>
        <dbReference type="Proteomes" id="UP000315017"/>
    </source>
</evidence>
<dbReference type="PANTHER" id="PTHR48081:SF13">
    <property type="entry name" value="ALPHA_BETA HYDROLASE"/>
    <property type="match status" value="1"/>
</dbReference>
<dbReference type="InterPro" id="IPR050300">
    <property type="entry name" value="GDXG_lipolytic_enzyme"/>
</dbReference>